<evidence type="ECO:0000313" key="1">
    <source>
        <dbReference type="EMBL" id="RRR47594.1"/>
    </source>
</evidence>
<reference evidence="1 2" key="2">
    <citation type="submission" date="2018-12" db="EMBL/GenBank/DDBJ databases">
        <title>Whole-genome sequences of fifteen clinical Streptococcus suis strains isolated from pigs between 2006 and 2018.</title>
        <authorList>
            <person name="Stevens M.J.A."/>
            <person name="Cernela N."/>
            <person name="Spoerry Serrano N."/>
            <person name="Schmitt S."/>
            <person name="Schrenzel J."/>
            <person name="Stephan R."/>
        </authorList>
    </citation>
    <scope>NUCLEOTIDE SEQUENCE [LARGE SCALE GENOMIC DNA]</scope>
    <source>
        <strain evidence="1 2">SS1014</strain>
    </source>
</reference>
<organism evidence="1 2">
    <name type="scientific">Streptococcus suis</name>
    <dbReference type="NCBI Taxonomy" id="1307"/>
    <lineage>
        <taxon>Bacteria</taxon>
        <taxon>Bacillati</taxon>
        <taxon>Bacillota</taxon>
        <taxon>Bacilli</taxon>
        <taxon>Lactobacillales</taxon>
        <taxon>Streptococcaceae</taxon>
        <taxon>Streptococcus</taxon>
    </lineage>
</organism>
<dbReference type="RefSeq" id="WP_024398108.1">
    <property type="nucleotide sequence ID" value="NZ_FIGU01000002.1"/>
</dbReference>
<gene>
    <name evidence="1" type="ORF">EJA00_07485</name>
</gene>
<dbReference type="AlphaFoldDB" id="A0A123STT3"/>
<evidence type="ECO:0000313" key="2">
    <source>
        <dbReference type="Proteomes" id="UP000273973"/>
    </source>
</evidence>
<dbReference type="InterPro" id="IPR046228">
    <property type="entry name" value="DUF6261"/>
</dbReference>
<sequence>MKTKTNLNIQRLTQAEFTQFMTSTIDTLKEYRRENSDAFIQQLAALLVDELPELKRSLKPKRGSDLTKDFQQQLQIRNSDYRAFVAGVKAYKQTRNPEKAKAYNSLSNLCQRYRCSAQTNQQESFALIESLLDKLNEPTYQEDLILLNLVEPLSFLTESNTKAYQLFFQRSQEAGSKVFVDSKKIRQSMQRHYRLLYLHLVNQVTFNPAVPEYSLLLALNDIRQSFAKSTRVNKYAPIIESGADSLAA</sequence>
<dbReference type="EMBL" id="RSDG01000051">
    <property type="protein sequence ID" value="RRR47594.1"/>
    <property type="molecule type" value="Genomic_DNA"/>
</dbReference>
<dbReference type="Proteomes" id="UP000273973">
    <property type="component" value="Unassembled WGS sequence"/>
</dbReference>
<proteinExistence type="predicted"/>
<name>A0A123STT3_STRSU</name>
<dbReference type="Pfam" id="PF19775">
    <property type="entry name" value="DUF6261"/>
    <property type="match status" value="1"/>
</dbReference>
<comment type="caution">
    <text evidence="1">The sequence shown here is derived from an EMBL/GenBank/DDBJ whole genome shotgun (WGS) entry which is preliminary data.</text>
</comment>
<reference evidence="1 2" key="1">
    <citation type="submission" date="2018-11" db="EMBL/GenBank/DDBJ databases">
        <authorList>
            <person name="Stevens M.J."/>
            <person name="Cernela N."/>
            <person name="Spoerry Serrano N."/>
            <person name="Schmitt S."/>
            <person name="Schrenzel J."/>
            <person name="Stephan R."/>
        </authorList>
    </citation>
    <scope>NUCLEOTIDE SEQUENCE [LARGE SCALE GENOMIC DNA]</scope>
    <source>
        <strain evidence="1 2">SS1014</strain>
    </source>
</reference>
<accession>A0A123STT3</accession>
<protein>
    <submittedName>
        <fullName evidence="1">Uncharacterized protein</fullName>
    </submittedName>
</protein>